<dbReference type="EMBL" id="FNOW01000025">
    <property type="protein sequence ID" value="SDY02920.1"/>
    <property type="molecule type" value="Genomic_DNA"/>
</dbReference>
<comment type="function">
    <text evidence="5 6">Prevents the cell division inhibition by proteins MinC and MinD at internal division sites while permitting inhibition at polar sites. This ensures cell division at the proper site by restricting the formation of a division septum at the midpoint of the long axis of the cell.</text>
</comment>
<evidence type="ECO:0000256" key="4">
    <source>
        <dbReference type="ARBA" id="ARBA00023306"/>
    </source>
</evidence>
<dbReference type="RefSeq" id="WP_091333956.1">
    <property type="nucleotide sequence ID" value="NZ_FNOW01000025.1"/>
</dbReference>
<dbReference type="GO" id="GO:0032955">
    <property type="term" value="P:regulation of division septum assembly"/>
    <property type="evidence" value="ECO:0007669"/>
    <property type="project" value="InterPro"/>
</dbReference>
<dbReference type="Gene3D" id="3.30.1070.10">
    <property type="entry name" value="Cell division topological specificity factor MinE"/>
    <property type="match status" value="1"/>
</dbReference>
<keyword evidence="8" id="KW-1185">Reference proteome</keyword>
<dbReference type="InterPro" id="IPR005527">
    <property type="entry name" value="MinE"/>
</dbReference>
<dbReference type="AlphaFoldDB" id="A0A1H3GIN5"/>
<organism evidence="7 8">
    <name type="scientific">Allochromatium warmingii</name>
    <name type="common">Chromatium warmingii</name>
    <dbReference type="NCBI Taxonomy" id="61595"/>
    <lineage>
        <taxon>Bacteria</taxon>
        <taxon>Pseudomonadati</taxon>
        <taxon>Pseudomonadota</taxon>
        <taxon>Gammaproteobacteria</taxon>
        <taxon>Chromatiales</taxon>
        <taxon>Chromatiaceae</taxon>
        <taxon>Allochromatium</taxon>
    </lineage>
</organism>
<dbReference type="HAMAP" id="MF_00262">
    <property type="entry name" value="MinE"/>
    <property type="match status" value="1"/>
</dbReference>
<dbReference type="NCBIfam" id="TIGR01215">
    <property type="entry name" value="minE"/>
    <property type="match status" value="1"/>
</dbReference>
<proteinExistence type="inferred from homology"/>
<evidence type="ECO:0000256" key="1">
    <source>
        <dbReference type="ARBA" id="ARBA00008168"/>
    </source>
</evidence>
<evidence type="ECO:0000256" key="2">
    <source>
        <dbReference type="ARBA" id="ARBA00020112"/>
    </source>
</evidence>
<dbReference type="OrthoDB" id="9802655at2"/>
<dbReference type="NCBIfam" id="NF001422">
    <property type="entry name" value="PRK00296.1"/>
    <property type="match status" value="1"/>
</dbReference>
<accession>A0A1H3GIN5</accession>
<comment type="similarity">
    <text evidence="1 6">Belongs to the MinE family.</text>
</comment>
<gene>
    <name evidence="6" type="primary">minE</name>
    <name evidence="7" type="ORF">SAMN05421644_1259</name>
</gene>
<evidence type="ECO:0000256" key="3">
    <source>
        <dbReference type="ARBA" id="ARBA00022618"/>
    </source>
</evidence>
<name>A0A1H3GIN5_ALLWA</name>
<dbReference type="Proteomes" id="UP000198672">
    <property type="component" value="Unassembled WGS sequence"/>
</dbReference>
<dbReference type="Pfam" id="PF03776">
    <property type="entry name" value="MinE"/>
    <property type="match status" value="1"/>
</dbReference>
<sequence>MGLLDYFATTRPPQKVGNASIAKERLQILVARDRIARDKPSYLPQLEQEILAVIRKYVEVDMNTVSVKYELAESHEVLELNIILPDSAGPP</sequence>
<evidence type="ECO:0000256" key="6">
    <source>
        <dbReference type="HAMAP-Rule" id="MF_00262"/>
    </source>
</evidence>
<evidence type="ECO:0000256" key="5">
    <source>
        <dbReference type="ARBA" id="ARBA00025265"/>
    </source>
</evidence>
<evidence type="ECO:0000313" key="8">
    <source>
        <dbReference type="Proteomes" id="UP000198672"/>
    </source>
</evidence>
<keyword evidence="3 6" id="KW-0132">Cell division</keyword>
<keyword evidence="4 6" id="KW-0131">Cell cycle</keyword>
<reference evidence="8" key="1">
    <citation type="submission" date="2016-10" db="EMBL/GenBank/DDBJ databases">
        <authorList>
            <person name="Varghese N."/>
            <person name="Submissions S."/>
        </authorList>
    </citation>
    <scope>NUCLEOTIDE SEQUENCE [LARGE SCALE GENOMIC DNA]</scope>
    <source>
        <strain evidence="8">DSM 173</strain>
    </source>
</reference>
<dbReference type="InterPro" id="IPR036707">
    <property type="entry name" value="MinE_sf"/>
</dbReference>
<dbReference type="GO" id="GO:0042802">
    <property type="term" value="F:identical protein binding"/>
    <property type="evidence" value="ECO:0007669"/>
    <property type="project" value="UniProtKB-ARBA"/>
</dbReference>
<dbReference type="GO" id="GO:0051301">
    <property type="term" value="P:cell division"/>
    <property type="evidence" value="ECO:0007669"/>
    <property type="project" value="UniProtKB-KW"/>
</dbReference>
<protein>
    <recommendedName>
        <fullName evidence="2 6">Cell division topological specificity factor</fullName>
    </recommendedName>
</protein>
<dbReference type="SUPFAM" id="SSF55229">
    <property type="entry name" value="Cell division protein MinE topological specificity domain"/>
    <property type="match status" value="1"/>
</dbReference>
<dbReference type="FunFam" id="3.30.1070.10:FF:000001">
    <property type="entry name" value="Cell division topological specificity factor"/>
    <property type="match status" value="1"/>
</dbReference>
<dbReference type="STRING" id="61595.SAMN05421644_1259"/>
<evidence type="ECO:0000313" key="7">
    <source>
        <dbReference type="EMBL" id="SDY02920.1"/>
    </source>
</evidence>